<proteinExistence type="predicted"/>
<accession>A0A1R1XKR6</accession>
<dbReference type="AlphaFoldDB" id="A0A1R1XKR6"/>
<keyword evidence="4" id="KW-1185">Reference proteome</keyword>
<gene>
    <name evidence="3" type="ORF">AYI70_g5129</name>
    <name evidence="2" type="ORF">AYI70_g7397</name>
</gene>
<dbReference type="EMBL" id="LSSN01001651">
    <property type="protein sequence ID" value="OMJ18801.1"/>
    <property type="molecule type" value="Genomic_DNA"/>
</dbReference>
<dbReference type="STRING" id="133412.A0A1R1XKR6"/>
<protein>
    <submittedName>
        <fullName evidence="2">Uncharacterized protein</fullName>
    </submittedName>
</protein>
<sequence length="125" mass="13764">MRALFLNISSTVTQGRLENHHKGMELPGKPLQLFESESKPLINQDKLDALISSKKPEKRSRIRKSFLGRQQTSTQNSTLSKPVTAQNTEAAISSAANFAYSTSQEEAQPRGPPDPDLRSSLIASK</sequence>
<comment type="caution">
    <text evidence="2">The sequence shown here is derived from an EMBL/GenBank/DDBJ whole genome shotgun (WGS) entry which is preliminary data.</text>
</comment>
<organism evidence="2 4">
    <name type="scientific">Smittium culicis</name>
    <dbReference type="NCBI Taxonomy" id="133412"/>
    <lineage>
        <taxon>Eukaryota</taxon>
        <taxon>Fungi</taxon>
        <taxon>Fungi incertae sedis</taxon>
        <taxon>Zoopagomycota</taxon>
        <taxon>Kickxellomycotina</taxon>
        <taxon>Harpellomycetes</taxon>
        <taxon>Harpellales</taxon>
        <taxon>Legeriomycetaceae</taxon>
        <taxon>Smittium</taxon>
    </lineage>
</organism>
<evidence type="ECO:0000313" key="3">
    <source>
        <dbReference type="EMBL" id="OMJ18801.1"/>
    </source>
</evidence>
<feature type="compositionally biased region" description="Polar residues" evidence="1">
    <location>
        <begin position="68"/>
        <end position="106"/>
    </location>
</feature>
<feature type="region of interest" description="Disordered" evidence="1">
    <location>
        <begin position="45"/>
        <end position="125"/>
    </location>
</feature>
<dbReference type="EMBL" id="LSSN01002732">
    <property type="protein sequence ID" value="OMJ15247.1"/>
    <property type="molecule type" value="Genomic_DNA"/>
</dbReference>
<dbReference type="Proteomes" id="UP000187283">
    <property type="component" value="Unassembled WGS sequence"/>
</dbReference>
<name>A0A1R1XKR6_9FUNG</name>
<evidence type="ECO:0000313" key="4">
    <source>
        <dbReference type="Proteomes" id="UP000187283"/>
    </source>
</evidence>
<evidence type="ECO:0000256" key="1">
    <source>
        <dbReference type="SAM" id="MobiDB-lite"/>
    </source>
</evidence>
<feature type="compositionally biased region" description="Basic residues" evidence="1">
    <location>
        <begin position="56"/>
        <end position="66"/>
    </location>
</feature>
<reference evidence="2 4" key="1">
    <citation type="submission" date="2017-01" db="EMBL/GenBank/DDBJ databases">
        <authorList>
            <person name="Mah S.A."/>
            <person name="Swanson W.J."/>
            <person name="Moy G.W."/>
            <person name="Vacquier V.D."/>
        </authorList>
    </citation>
    <scope>NUCLEOTIDE SEQUENCE [LARGE SCALE GENOMIC DNA]</scope>
    <source>
        <strain evidence="2 4">GSMNP</strain>
    </source>
</reference>
<dbReference type="OrthoDB" id="5687132at2759"/>
<evidence type="ECO:0000313" key="2">
    <source>
        <dbReference type="EMBL" id="OMJ15247.1"/>
    </source>
</evidence>